<accession>A0A183NJK6</accession>
<name>A0A183NJK6_9TREM</name>
<feature type="compositionally biased region" description="Acidic residues" evidence="1">
    <location>
        <begin position="1"/>
        <end position="27"/>
    </location>
</feature>
<gene>
    <name evidence="2" type="ORF">SMTD_LOCUS2292</name>
</gene>
<dbReference type="Proteomes" id="UP000269396">
    <property type="component" value="Unassembled WGS sequence"/>
</dbReference>
<protein>
    <submittedName>
        <fullName evidence="2">Uncharacterized protein</fullName>
    </submittedName>
</protein>
<evidence type="ECO:0000256" key="1">
    <source>
        <dbReference type="SAM" id="MobiDB-lite"/>
    </source>
</evidence>
<evidence type="ECO:0000313" key="3">
    <source>
        <dbReference type="Proteomes" id="UP000269396"/>
    </source>
</evidence>
<reference evidence="2 3" key="1">
    <citation type="submission" date="2018-11" db="EMBL/GenBank/DDBJ databases">
        <authorList>
            <consortium name="Pathogen Informatics"/>
        </authorList>
    </citation>
    <scope>NUCLEOTIDE SEQUENCE [LARGE SCALE GENOMIC DNA]</scope>
    <source>
        <strain>Denwood</strain>
        <strain evidence="3">Zambia</strain>
    </source>
</reference>
<keyword evidence="3" id="KW-1185">Reference proteome</keyword>
<proteinExistence type="predicted"/>
<evidence type="ECO:0000313" key="2">
    <source>
        <dbReference type="EMBL" id="VDO85808.1"/>
    </source>
</evidence>
<organism evidence="2 3">
    <name type="scientific">Schistosoma mattheei</name>
    <dbReference type="NCBI Taxonomy" id="31246"/>
    <lineage>
        <taxon>Eukaryota</taxon>
        <taxon>Metazoa</taxon>
        <taxon>Spiralia</taxon>
        <taxon>Lophotrochozoa</taxon>
        <taxon>Platyhelminthes</taxon>
        <taxon>Trematoda</taxon>
        <taxon>Digenea</taxon>
        <taxon>Strigeidida</taxon>
        <taxon>Schistosomatoidea</taxon>
        <taxon>Schistosomatidae</taxon>
        <taxon>Schistosoma</taxon>
    </lineage>
</organism>
<sequence length="33" mass="4004">MEEENNDQSYDSDESDDYNYMDPEYDVEGERYG</sequence>
<dbReference type="AlphaFoldDB" id="A0A183NJK6"/>
<dbReference type="EMBL" id="UZAL01003050">
    <property type="protein sequence ID" value="VDO85808.1"/>
    <property type="molecule type" value="Genomic_DNA"/>
</dbReference>
<feature type="region of interest" description="Disordered" evidence="1">
    <location>
        <begin position="1"/>
        <end position="33"/>
    </location>
</feature>